<reference evidence="1" key="1">
    <citation type="submission" date="2018-05" db="EMBL/GenBank/DDBJ databases">
        <authorList>
            <person name="Lanie J.A."/>
            <person name="Ng W.-L."/>
            <person name="Kazmierczak K.M."/>
            <person name="Andrzejewski T.M."/>
            <person name="Davidsen T.M."/>
            <person name="Wayne K.J."/>
            <person name="Tettelin H."/>
            <person name="Glass J.I."/>
            <person name="Rusch D."/>
            <person name="Podicherti R."/>
            <person name="Tsui H.-C.T."/>
            <person name="Winkler M.E."/>
        </authorList>
    </citation>
    <scope>NUCLEOTIDE SEQUENCE</scope>
</reference>
<name>A0A381ZH54_9ZZZZ</name>
<dbReference type="AlphaFoldDB" id="A0A381ZH54"/>
<evidence type="ECO:0000313" key="1">
    <source>
        <dbReference type="EMBL" id="SVA88162.1"/>
    </source>
</evidence>
<organism evidence="1">
    <name type="scientific">marine metagenome</name>
    <dbReference type="NCBI Taxonomy" id="408172"/>
    <lineage>
        <taxon>unclassified sequences</taxon>
        <taxon>metagenomes</taxon>
        <taxon>ecological metagenomes</taxon>
    </lineage>
</organism>
<dbReference type="EMBL" id="UINC01021171">
    <property type="protein sequence ID" value="SVA88162.1"/>
    <property type="molecule type" value="Genomic_DNA"/>
</dbReference>
<gene>
    <name evidence="1" type="ORF">METZ01_LOCUS141016</name>
</gene>
<sequence length="142" mass="15366">MMMVPKGTEAEGRTAANSGTSLTTAVNGHIRYNTDQDVFESYQAGSWAPIRRFEPASIVQQALGNGDDVETKFGPLDNGDTFNPTPAAAQNLIVLIENVFQLATTNYVLQQNPPTYTAGWYVVFGTAVPTGKPVTVLHNFDK</sequence>
<proteinExistence type="predicted"/>
<protein>
    <submittedName>
        <fullName evidence="1">Uncharacterized protein</fullName>
    </submittedName>
</protein>
<accession>A0A381ZH54</accession>